<dbReference type="EMBL" id="PXYT01000003">
    <property type="protein sequence ID" value="PSR31242.1"/>
    <property type="molecule type" value="Genomic_DNA"/>
</dbReference>
<comment type="caution">
    <text evidence="1">The sequence shown here is derived from an EMBL/GenBank/DDBJ whole genome shotgun (WGS) entry which is preliminary data.</text>
</comment>
<dbReference type="GO" id="GO:0004553">
    <property type="term" value="F:hydrolase activity, hydrolyzing O-glycosyl compounds"/>
    <property type="evidence" value="ECO:0007669"/>
    <property type="project" value="InterPro"/>
</dbReference>
<evidence type="ECO:0000313" key="1">
    <source>
        <dbReference type="EMBL" id="PSR31242.1"/>
    </source>
</evidence>
<sequence>MADKVRRVVHHLLLSHELTVNSCHSGGHGRVGIAVNSPSGVCRLRTEQDLETHGLHDVFQNRWFLGLLFTDTYPAVLDEIFPGTGDDE</sequence>
<dbReference type="Proteomes" id="UP000242699">
    <property type="component" value="Unassembled WGS sequence"/>
</dbReference>
<evidence type="ECO:0000313" key="2">
    <source>
        <dbReference type="Proteomes" id="UP000242699"/>
    </source>
</evidence>
<dbReference type="AlphaFoldDB" id="A0A2T2X9S8"/>
<proteinExistence type="predicted"/>
<organism evidence="1 2">
    <name type="scientific">Sulfobacillus benefaciens</name>
    <dbReference type="NCBI Taxonomy" id="453960"/>
    <lineage>
        <taxon>Bacteria</taxon>
        <taxon>Bacillati</taxon>
        <taxon>Bacillota</taxon>
        <taxon>Clostridia</taxon>
        <taxon>Eubacteriales</taxon>
        <taxon>Clostridiales Family XVII. Incertae Sedis</taxon>
        <taxon>Sulfobacillus</taxon>
    </lineage>
</organism>
<dbReference type="Gene3D" id="3.20.20.80">
    <property type="entry name" value="Glycosidases"/>
    <property type="match status" value="1"/>
</dbReference>
<dbReference type="GO" id="GO:0005975">
    <property type="term" value="P:carbohydrate metabolic process"/>
    <property type="evidence" value="ECO:0007669"/>
    <property type="project" value="InterPro"/>
</dbReference>
<gene>
    <name evidence="1" type="ORF">C7B43_02410</name>
</gene>
<dbReference type="SUPFAM" id="SSF51445">
    <property type="entry name" value="(Trans)glycosidases"/>
    <property type="match status" value="1"/>
</dbReference>
<name>A0A2T2X9S8_9FIRM</name>
<reference evidence="1 2" key="1">
    <citation type="journal article" date="2014" name="BMC Genomics">
        <title>Comparison of environmental and isolate Sulfobacillus genomes reveals diverse carbon, sulfur, nitrogen, and hydrogen metabolisms.</title>
        <authorList>
            <person name="Justice N.B."/>
            <person name="Norman A."/>
            <person name="Brown C.T."/>
            <person name="Singh A."/>
            <person name="Thomas B.C."/>
            <person name="Banfield J.F."/>
        </authorList>
    </citation>
    <scope>NUCLEOTIDE SEQUENCE [LARGE SCALE GENOMIC DNA]</scope>
    <source>
        <strain evidence="1">AMDSBA1</strain>
    </source>
</reference>
<accession>A0A2T2X9S8</accession>
<dbReference type="InterPro" id="IPR017853">
    <property type="entry name" value="GH"/>
</dbReference>
<protein>
    <submittedName>
        <fullName evidence="1">Uncharacterized protein</fullName>
    </submittedName>
</protein>